<gene>
    <name evidence="1" type="ORF">HaLaN_16886</name>
</gene>
<comment type="caution">
    <text evidence="1">The sequence shown here is derived from an EMBL/GenBank/DDBJ whole genome shotgun (WGS) entry which is preliminary data.</text>
</comment>
<name>A0A699ZB62_HAELA</name>
<protein>
    <submittedName>
        <fullName evidence="1">Uncharacterized protein</fullName>
    </submittedName>
</protein>
<evidence type="ECO:0000313" key="2">
    <source>
        <dbReference type="Proteomes" id="UP000485058"/>
    </source>
</evidence>
<keyword evidence="2" id="KW-1185">Reference proteome</keyword>
<organism evidence="1 2">
    <name type="scientific">Haematococcus lacustris</name>
    <name type="common">Green alga</name>
    <name type="synonym">Haematococcus pluvialis</name>
    <dbReference type="NCBI Taxonomy" id="44745"/>
    <lineage>
        <taxon>Eukaryota</taxon>
        <taxon>Viridiplantae</taxon>
        <taxon>Chlorophyta</taxon>
        <taxon>core chlorophytes</taxon>
        <taxon>Chlorophyceae</taxon>
        <taxon>CS clade</taxon>
        <taxon>Chlamydomonadales</taxon>
        <taxon>Haematococcaceae</taxon>
        <taxon>Haematococcus</taxon>
    </lineage>
</organism>
<sequence>MDQCFRHANMHFKRLPLEHTDHPFNSEDGVRQLLQRADQSPGVIPSAAIPNLNISSAARHKLILPLLGRLAWTGGRLVAKGVKRARSRSRSREDENDLVRDVVRDEARDRAEEFLQELWSEYGTGLWQTVTGLVEERGVAAEFRRGNPVVLDGSKELDLLAMNWNTLSRSVQSPVLPWMSSIALRAVCNNCYAHMAAGIQFNMVIRGMSSPPFVYVDSMLLKVYGSLAMNMDVAVSSMGRASVSSRPLTLVPDRQVATITLPVAFIPVQISFAVGLKVSKITCSWLMTRKPSSSQIMWASALAAS</sequence>
<dbReference type="Proteomes" id="UP000485058">
    <property type="component" value="Unassembled WGS sequence"/>
</dbReference>
<dbReference type="EMBL" id="BLLF01001532">
    <property type="protein sequence ID" value="GFH19863.1"/>
    <property type="molecule type" value="Genomic_DNA"/>
</dbReference>
<dbReference type="AlphaFoldDB" id="A0A699ZB62"/>
<reference evidence="1 2" key="1">
    <citation type="submission" date="2020-02" db="EMBL/GenBank/DDBJ databases">
        <title>Draft genome sequence of Haematococcus lacustris strain NIES-144.</title>
        <authorList>
            <person name="Morimoto D."/>
            <person name="Nakagawa S."/>
            <person name="Yoshida T."/>
            <person name="Sawayama S."/>
        </authorList>
    </citation>
    <scope>NUCLEOTIDE SEQUENCE [LARGE SCALE GENOMIC DNA]</scope>
    <source>
        <strain evidence="1 2">NIES-144</strain>
    </source>
</reference>
<evidence type="ECO:0000313" key="1">
    <source>
        <dbReference type="EMBL" id="GFH19863.1"/>
    </source>
</evidence>
<accession>A0A699ZB62</accession>
<proteinExistence type="predicted"/>